<dbReference type="EMBL" id="JACMSC010000004">
    <property type="protein sequence ID" value="KAG6526861.1"/>
    <property type="molecule type" value="Genomic_DNA"/>
</dbReference>
<dbReference type="PANTHER" id="PTHR47939">
    <property type="entry name" value="MEMBRANE-ASSOCIATED SALT-INDUCIBLE PROTEIN-LIKE"/>
    <property type="match status" value="1"/>
</dbReference>
<dbReference type="Gene3D" id="1.25.40.10">
    <property type="entry name" value="Tetratricopeptide repeat domain"/>
    <property type="match status" value="3"/>
</dbReference>
<dbReference type="InterPro" id="IPR011990">
    <property type="entry name" value="TPR-like_helical_dom_sf"/>
</dbReference>
<feature type="repeat" description="PPR" evidence="3">
    <location>
        <begin position="571"/>
        <end position="605"/>
    </location>
</feature>
<dbReference type="Pfam" id="PF13041">
    <property type="entry name" value="PPR_2"/>
    <property type="match status" value="1"/>
</dbReference>
<evidence type="ECO:0008006" key="6">
    <source>
        <dbReference type="Google" id="ProtNLM"/>
    </source>
</evidence>
<dbReference type="NCBIfam" id="TIGR00756">
    <property type="entry name" value="PPR"/>
    <property type="match status" value="1"/>
</dbReference>
<proteinExistence type="inferred from homology"/>
<dbReference type="InterPro" id="IPR002885">
    <property type="entry name" value="PPR_rpt"/>
</dbReference>
<name>A0A8J5LXK9_ZINOF</name>
<dbReference type="InterPro" id="IPR050667">
    <property type="entry name" value="PPR-containing_protein"/>
</dbReference>
<accession>A0A8J5LXK9</accession>
<feature type="repeat" description="PPR" evidence="3">
    <location>
        <begin position="290"/>
        <end position="324"/>
    </location>
</feature>
<keyword evidence="5" id="KW-1185">Reference proteome</keyword>
<evidence type="ECO:0000313" key="5">
    <source>
        <dbReference type="Proteomes" id="UP000734854"/>
    </source>
</evidence>
<dbReference type="Proteomes" id="UP000734854">
    <property type="component" value="Unassembled WGS sequence"/>
</dbReference>
<organism evidence="4 5">
    <name type="scientific">Zingiber officinale</name>
    <name type="common">Ginger</name>
    <name type="synonym">Amomum zingiber</name>
    <dbReference type="NCBI Taxonomy" id="94328"/>
    <lineage>
        <taxon>Eukaryota</taxon>
        <taxon>Viridiplantae</taxon>
        <taxon>Streptophyta</taxon>
        <taxon>Embryophyta</taxon>
        <taxon>Tracheophyta</taxon>
        <taxon>Spermatophyta</taxon>
        <taxon>Magnoliopsida</taxon>
        <taxon>Liliopsida</taxon>
        <taxon>Zingiberales</taxon>
        <taxon>Zingiberaceae</taxon>
        <taxon>Zingiber</taxon>
    </lineage>
</organism>
<evidence type="ECO:0000256" key="1">
    <source>
        <dbReference type="ARBA" id="ARBA00007626"/>
    </source>
</evidence>
<dbReference type="AlphaFoldDB" id="A0A8J5LXK9"/>
<comment type="similarity">
    <text evidence="1">Belongs to the PPR family. P subfamily.</text>
</comment>
<evidence type="ECO:0000313" key="4">
    <source>
        <dbReference type="EMBL" id="KAG6526861.1"/>
    </source>
</evidence>
<reference evidence="4 5" key="1">
    <citation type="submission" date="2020-08" db="EMBL/GenBank/DDBJ databases">
        <title>Plant Genome Project.</title>
        <authorList>
            <person name="Zhang R.-G."/>
        </authorList>
    </citation>
    <scope>NUCLEOTIDE SEQUENCE [LARGE SCALE GENOMIC DNA]</scope>
    <source>
        <tissue evidence="4">Rhizome</tissue>
    </source>
</reference>
<evidence type="ECO:0000256" key="3">
    <source>
        <dbReference type="PROSITE-ProRule" id="PRU00708"/>
    </source>
</evidence>
<sequence length="618" mass="69768">MDGSGISRSRSQVKQVKETYPTVCSYKSSLQPCDAGAFQMLGKCLPRLCVSAAFSTLPVSHRWRADLKNRSLAAQIASLLLHRKDWIRRLRSKALFLPGRSCDDLVRRVLSMTRSHPDLSLKFFNWAQSDLGYRPDLHSLAAIAWTLVDAGLLDRARWLLDPVLLSYHPHAVVNSLSRASQRKDSRSRALNFVLETYSTSGLISGSLEIFRKIVAFRCQITTRSCNALLDALSSSDVDGDGVRIAWRCYAAALRNGAVPDSRTWSLLSRLLCREGKLEKAVLLLVVGGCKDSAYDLVIDCFCRKGEFGVAIGLVHRMREVNMRPRFTTYCAILDSGSRFGDDKIMGLMLREMLVYGFLPTVPCLDYDRIICRLCELEKIYVAKFFFDRARKHNVELGKRVYLYLLKTMSKEGIVWDALELYGILLEKGIKVNLRSCKVFVSGICNANPSMEVDQVLEAAIKRGVVPKISDLSKYIAAQLSKSMWKEAGHLIDTALQNEILLDGFCFYDLVRYYSTNGLVDSALELHERLKKLGGCFDLSSYKLLLKTLLGERRSAKAIQVFDYMQGKDILDGDIFVTMICELCHSGENRRAMNLHDEMLKLGYKPNEASYRNLISHFS</sequence>
<comment type="caution">
    <text evidence="4">The sequence shown here is derived from an EMBL/GenBank/DDBJ whole genome shotgun (WGS) entry which is preliminary data.</text>
</comment>
<gene>
    <name evidence="4" type="ORF">ZIOFF_016864</name>
</gene>
<dbReference type="Pfam" id="PF01535">
    <property type="entry name" value="PPR"/>
    <property type="match status" value="3"/>
</dbReference>
<evidence type="ECO:0000256" key="2">
    <source>
        <dbReference type="ARBA" id="ARBA00022737"/>
    </source>
</evidence>
<dbReference type="PANTHER" id="PTHR47939:SF2">
    <property type="entry name" value="OS03G0782900 PROTEIN"/>
    <property type="match status" value="1"/>
</dbReference>
<protein>
    <recommendedName>
        <fullName evidence="6">Pentatricopeptide repeat-containing protein</fullName>
    </recommendedName>
</protein>
<keyword evidence="2" id="KW-0677">Repeat</keyword>
<dbReference type="PROSITE" id="PS51375">
    <property type="entry name" value="PPR"/>
    <property type="match status" value="2"/>
</dbReference>